<evidence type="ECO:0000256" key="5">
    <source>
        <dbReference type="ARBA" id="ARBA00023002"/>
    </source>
</evidence>
<keyword evidence="5" id="KW-0560">Oxidoreductase</keyword>
<gene>
    <name evidence="8" type="ORF">UFOPK4092_01100</name>
</gene>
<evidence type="ECO:0000256" key="7">
    <source>
        <dbReference type="ARBA" id="ARBA00023136"/>
    </source>
</evidence>
<evidence type="ECO:0000256" key="1">
    <source>
        <dbReference type="ARBA" id="ARBA00004141"/>
    </source>
</evidence>
<keyword evidence="4" id="KW-1133">Transmembrane helix</keyword>
<name>A0A6J7R5H2_9ZZZZ</name>
<dbReference type="PANTHER" id="PTHR11351">
    <property type="entry name" value="ACYL-COA DESATURASE"/>
    <property type="match status" value="1"/>
</dbReference>
<dbReference type="InterPro" id="IPR015876">
    <property type="entry name" value="Acyl-CoA_DS"/>
</dbReference>
<evidence type="ECO:0000256" key="4">
    <source>
        <dbReference type="ARBA" id="ARBA00022989"/>
    </source>
</evidence>
<evidence type="ECO:0000256" key="6">
    <source>
        <dbReference type="ARBA" id="ARBA00023098"/>
    </source>
</evidence>
<accession>A0A6J7R5H2</accession>
<keyword evidence="7" id="KW-0472">Membrane</keyword>
<evidence type="ECO:0000313" key="8">
    <source>
        <dbReference type="EMBL" id="CAB5023969.1"/>
    </source>
</evidence>
<proteinExistence type="predicted"/>
<keyword evidence="3" id="KW-0276">Fatty acid metabolism</keyword>
<organism evidence="8">
    <name type="scientific">freshwater metagenome</name>
    <dbReference type="NCBI Taxonomy" id="449393"/>
    <lineage>
        <taxon>unclassified sequences</taxon>
        <taxon>metagenomes</taxon>
        <taxon>ecological metagenomes</taxon>
    </lineage>
</organism>
<dbReference type="GO" id="GO:0016020">
    <property type="term" value="C:membrane"/>
    <property type="evidence" value="ECO:0007669"/>
    <property type="project" value="UniProtKB-SubCell"/>
</dbReference>
<dbReference type="GO" id="GO:0006631">
    <property type="term" value="P:fatty acid metabolic process"/>
    <property type="evidence" value="ECO:0007669"/>
    <property type="project" value="UniProtKB-KW"/>
</dbReference>
<evidence type="ECO:0000256" key="2">
    <source>
        <dbReference type="ARBA" id="ARBA00022692"/>
    </source>
</evidence>
<dbReference type="GO" id="GO:0016717">
    <property type="term" value="F:oxidoreductase activity, acting on paired donors, with oxidation of a pair of donors resulting in the reduction of molecular oxygen to two molecules of water"/>
    <property type="evidence" value="ECO:0007669"/>
    <property type="project" value="InterPro"/>
</dbReference>
<dbReference type="EMBL" id="CAFBPJ010000136">
    <property type="protein sequence ID" value="CAB5023969.1"/>
    <property type="molecule type" value="Genomic_DNA"/>
</dbReference>
<dbReference type="PANTHER" id="PTHR11351:SF3">
    <property type="entry name" value="BLL4393 PROTEIN"/>
    <property type="match status" value="1"/>
</dbReference>
<keyword evidence="2" id="KW-0812">Transmembrane</keyword>
<keyword evidence="6" id="KW-0443">Lipid metabolism</keyword>
<protein>
    <submittedName>
        <fullName evidence="8">Unannotated protein</fullName>
    </submittedName>
</protein>
<comment type="subcellular location">
    <subcellularLocation>
        <location evidence="1">Membrane</location>
        <topology evidence="1">Multi-pass membrane protein</topology>
    </subcellularLocation>
</comment>
<reference evidence="8" key="1">
    <citation type="submission" date="2020-05" db="EMBL/GenBank/DDBJ databases">
        <authorList>
            <person name="Chiriac C."/>
            <person name="Salcher M."/>
            <person name="Ghai R."/>
            <person name="Kavagutti S V."/>
        </authorList>
    </citation>
    <scope>NUCLEOTIDE SEQUENCE</scope>
</reference>
<evidence type="ECO:0000256" key="3">
    <source>
        <dbReference type="ARBA" id="ARBA00022832"/>
    </source>
</evidence>
<dbReference type="AlphaFoldDB" id="A0A6J7R5H2"/>
<sequence length="84" mass="9504">MAWLAIPSFGESWHSLHHADPTLARHGVLKGQLDMSARAIAIMESMKLVTDVRWPKPARIAKKLKDPAMRRRVRGYVEPSSTDQ</sequence>